<feature type="domain" description="Response regulatory" evidence="9">
    <location>
        <begin position="4"/>
        <end position="119"/>
    </location>
</feature>
<dbReference type="CDD" id="cd00156">
    <property type="entry name" value="REC"/>
    <property type="match status" value="1"/>
</dbReference>
<keyword evidence="3" id="KW-0597">Phosphoprotein</keyword>
<evidence type="ECO:0000259" key="9">
    <source>
        <dbReference type="PROSITE" id="PS50110"/>
    </source>
</evidence>
<dbReference type="SUPFAM" id="SSF55874">
    <property type="entry name" value="ATPase domain of HSP90 chaperone/DNA topoisomerase II/histidine kinase"/>
    <property type="match status" value="1"/>
</dbReference>
<dbReference type="PROSITE" id="PS50110">
    <property type="entry name" value="RESPONSE_REGULATORY"/>
    <property type="match status" value="1"/>
</dbReference>
<gene>
    <name evidence="10" type="ORF">LPTSP3_g26310</name>
</gene>
<evidence type="ECO:0000313" key="10">
    <source>
        <dbReference type="EMBL" id="BDA79701.1"/>
    </source>
</evidence>
<dbReference type="InterPro" id="IPR005467">
    <property type="entry name" value="His_kinase_dom"/>
</dbReference>
<dbReference type="EMBL" id="AP025028">
    <property type="protein sequence ID" value="BDA79701.1"/>
    <property type="molecule type" value="Genomic_DNA"/>
</dbReference>
<dbReference type="Proteomes" id="UP000245263">
    <property type="component" value="Chromosome 1"/>
</dbReference>
<dbReference type="Gene3D" id="3.30.565.10">
    <property type="entry name" value="Histidine kinase-like ATPase, C-terminal domain"/>
    <property type="match status" value="1"/>
</dbReference>
<dbReference type="InterPro" id="IPR001789">
    <property type="entry name" value="Sig_transdc_resp-reg_receiver"/>
</dbReference>
<dbReference type="Pfam" id="PF02518">
    <property type="entry name" value="HATPase_c"/>
    <property type="match status" value="1"/>
</dbReference>
<dbReference type="SMART" id="SM00387">
    <property type="entry name" value="HATPase_c"/>
    <property type="match status" value="1"/>
</dbReference>
<protein>
    <recommendedName>
        <fullName evidence="2">histidine kinase</fullName>
        <ecNumber evidence="2">2.7.13.3</ecNumber>
    </recommendedName>
</protein>
<evidence type="ECO:0000256" key="3">
    <source>
        <dbReference type="ARBA" id="ARBA00022553"/>
    </source>
</evidence>
<dbReference type="SUPFAM" id="SSF52172">
    <property type="entry name" value="CheY-like"/>
    <property type="match status" value="1"/>
</dbReference>
<dbReference type="EC" id="2.7.13.3" evidence="2"/>
<dbReference type="PANTHER" id="PTHR45453:SF1">
    <property type="entry name" value="PHOSPHATE REGULON SENSOR PROTEIN PHOR"/>
    <property type="match status" value="1"/>
</dbReference>
<reference evidence="10 11" key="1">
    <citation type="submission" date="2021-08" db="EMBL/GenBank/DDBJ databases">
        <title>Complete genome sequence of Leptospira kobayashii strain E30.</title>
        <authorList>
            <person name="Nakao R."/>
            <person name="Nakamura S."/>
            <person name="Masuzawa T."/>
            <person name="Koizumi N."/>
        </authorList>
    </citation>
    <scope>NUCLEOTIDE SEQUENCE [LARGE SCALE GENOMIC DNA]</scope>
    <source>
        <strain evidence="10 11">E30</strain>
    </source>
</reference>
<name>A0ABM7ULH6_9LEPT</name>
<dbReference type="Gene3D" id="3.40.50.2300">
    <property type="match status" value="1"/>
</dbReference>
<evidence type="ECO:0000256" key="2">
    <source>
        <dbReference type="ARBA" id="ARBA00012438"/>
    </source>
</evidence>
<dbReference type="GO" id="GO:0016301">
    <property type="term" value="F:kinase activity"/>
    <property type="evidence" value="ECO:0007669"/>
    <property type="project" value="UniProtKB-KW"/>
</dbReference>
<evidence type="ECO:0000256" key="7">
    <source>
        <dbReference type="PROSITE-ProRule" id="PRU00169"/>
    </source>
</evidence>
<evidence type="ECO:0000256" key="1">
    <source>
        <dbReference type="ARBA" id="ARBA00000085"/>
    </source>
</evidence>
<keyword evidence="11" id="KW-1185">Reference proteome</keyword>
<dbReference type="RefSeq" id="WP_109020357.1">
    <property type="nucleotide sequence ID" value="NZ_AP025028.1"/>
</dbReference>
<dbReference type="PANTHER" id="PTHR45453">
    <property type="entry name" value="PHOSPHATE REGULON SENSOR PROTEIN PHOR"/>
    <property type="match status" value="1"/>
</dbReference>
<feature type="domain" description="Histidine kinase" evidence="8">
    <location>
        <begin position="163"/>
        <end position="416"/>
    </location>
</feature>
<comment type="catalytic activity">
    <reaction evidence="1">
        <text>ATP + protein L-histidine = ADP + protein N-phospho-L-histidine.</text>
        <dbReference type="EC" id="2.7.13.3"/>
    </reaction>
</comment>
<keyword evidence="5 10" id="KW-0418">Kinase</keyword>
<evidence type="ECO:0000259" key="8">
    <source>
        <dbReference type="PROSITE" id="PS50109"/>
    </source>
</evidence>
<keyword evidence="4" id="KW-0808">Transferase</keyword>
<dbReference type="PROSITE" id="PS50109">
    <property type="entry name" value="HIS_KIN"/>
    <property type="match status" value="1"/>
</dbReference>
<organism evidence="10 11">
    <name type="scientific">Leptospira kobayashii</name>
    <dbReference type="NCBI Taxonomy" id="1917830"/>
    <lineage>
        <taxon>Bacteria</taxon>
        <taxon>Pseudomonadati</taxon>
        <taxon>Spirochaetota</taxon>
        <taxon>Spirochaetia</taxon>
        <taxon>Leptospirales</taxon>
        <taxon>Leptospiraceae</taxon>
        <taxon>Leptospira</taxon>
    </lineage>
</organism>
<evidence type="ECO:0000256" key="6">
    <source>
        <dbReference type="ARBA" id="ARBA00023012"/>
    </source>
</evidence>
<dbReference type="InterPro" id="IPR036890">
    <property type="entry name" value="HATPase_C_sf"/>
</dbReference>
<dbReference type="InterPro" id="IPR011006">
    <property type="entry name" value="CheY-like_superfamily"/>
</dbReference>
<dbReference type="InterPro" id="IPR050351">
    <property type="entry name" value="BphY/WalK/GraS-like"/>
</dbReference>
<comment type="caution">
    <text evidence="7">Lacks conserved residue(s) required for the propagation of feature annotation.</text>
</comment>
<sequence length="416" mass="47783">MIPHLLIFDPSRSSAEVILKYIEELNYTAEHAIDEHSFWTSLQERRFSILILESTSIPSEGDSFFGKLKQNYPDLLIILTADESIWSNVSQYLNQHRAYDFIPKPVEKGKFKIAVERAFDFFILKQKAETVKEGENVLFRKMIEIFDWKKSLTGKESDNIAGHLIHQMNISLFQGSGIGTLMSIVSVLLSKSKFDESTSTYNINKNLFELIQENYEAARGMIDSMTVSQTIIDDSENVEDFLPPQTLFEITNEEVSDLSEALSLKNQKISVSGLPSGLSNSNLRCNTAKMKNVVRELLINAMKYSKENDTIYIIFFLKENFLELKILNPAYENSDHSVGVTGKHEQLVFEPFYRISSVVDDNYAKYEQFRFGLGLSLVRKIMEQHNANIEIYTIENNIRENKASEVCLTLRFPLKR</sequence>
<keyword evidence="6" id="KW-0902">Two-component regulatory system</keyword>
<proteinExistence type="predicted"/>
<accession>A0ABM7ULH6</accession>
<dbReference type="InterPro" id="IPR003594">
    <property type="entry name" value="HATPase_dom"/>
</dbReference>
<evidence type="ECO:0000313" key="11">
    <source>
        <dbReference type="Proteomes" id="UP000245263"/>
    </source>
</evidence>
<evidence type="ECO:0000256" key="4">
    <source>
        <dbReference type="ARBA" id="ARBA00022679"/>
    </source>
</evidence>
<evidence type="ECO:0000256" key="5">
    <source>
        <dbReference type="ARBA" id="ARBA00022777"/>
    </source>
</evidence>